<dbReference type="InterPro" id="IPR036280">
    <property type="entry name" value="Multihaem_cyt_sf"/>
</dbReference>
<keyword evidence="3" id="KW-1185">Reference proteome</keyword>
<name>A0A8A4TV70_SULCO</name>
<reference evidence="2" key="1">
    <citation type="submission" date="2021-03" db="EMBL/GenBank/DDBJ databases">
        <title>Acanthopleuribacteraceae sp. M133.</title>
        <authorList>
            <person name="Wang G."/>
        </authorList>
    </citation>
    <scope>NUCLEOTIDE SEQUENCE</scope>
    <source>
        <strain evidence="2">M133</strain>
    </source>
</reference>
<evidence type="ECO:0000313" key="3">
    <source>
        <dbReference type="Proteomes" id="UP000663929"/>
    </source>
</evidence>
<dbReference type="KEGG" id="scor:J3U87_15480"/>
<feature type="region of interest" description="Disordered" evidence="1">
    <location>
        <begin position="1"/>
        <end position="43"/>
    </location>
</feature>
<protein>
    <submittedName>
        <fullName evidence="2">Uncharacterized protein</fullName>
    </submittedName>
</protein>
<sequence length="253" mass="28768">MTSVFEEPIDESTEEKAAKPTSSEPKPSKPKLRPRARVVKAGGRQGVGDRIVIQGRDGRESYKVPCVDCGDMTPVKQLPGETKEILCNVCYKIRKHGKPSTEKVSKGTRYDYRTQCDKCGKYQETPFLPKADRSFLCDRCHRQEPQRYSGPLKRGVEVLGTKKDPLFLVPCDSCRKKVKVKFAPRAREPFHCQDCFSQRPKKRRGRDEDAKPTTKVMFQIECAECGRHEVVNFIPSSLSAPICSRCYAKKHKK</sequence>
<dbReference type="RefSeq" id="WP_237383949.1">
    <property type="nucleotide sequence ID" value="NZ_CP071793.1"/>
</dbReference>
<gene>
    <name evidence="2" type="ORF">J3U87_15480</name>
</gene>
<organism evidence="2 3">
    <name type="scientific">Sulfidibacter corallicola</name>
    <dbReference type="NCBI Taxonomy" id="2818388"/>
    <lineage>
        <taxon>Bacteria</taxon>
        <taxon>Pseudomonadati</taxon>
        <taxon>Acidobacteriota</taxon>
        <taxon>Holophagae</taxon>
        <taxon>Acanthopleuribacterales</taxon>
        <taxon>Acanthopleuribacteraceae</taxon>
        <taxon>Sulfidibacter</taxon>
    </lineage>
</organism>
<evidence type="ECO:0000313" key="2">
    <source>
        <dbReference type="EMBL" id="QTD53849.1"/>
    </source>
</evidence>
<dbReference type="SUPFAM" id="SSF48695">
    <property type="entry name" value="Multiheme cytochromes"/>
    <property type="match status" value="1"/>
</dbReference>
<accession>A0A8A4TV70</accession>
<evidence type="ECO:0000256" key="1">
    <source>
        <dbReference type="SAM" id="MobiDB-lite"/>
    </source>
</evidence>
<dbReference type="AlphaFoldDB" id="A0A8A4TV70"/>
<dbReference type="Proteomes" id="UP000663929">
    <property type="component" value="Chromosome"/>
</dbReference>
<proteinExistence type="predicted"/>
<feature type="compositionally biased region" description="Basic residues" evidence="1">
    <location>
        <begin position="28"/>
        <end position="38"/>
    </location>
</feature>
<dbReference type="EMBL" id="CP071793">
    <property type="protein sequence ID" value="QTD53849.1"/>
    <property type="molecule type" value="Genomic_DNA"/>
</dbReference>